<dbReference type="Gene3D" id="3.40.1280.10">
    <property type="match status" value="1"/>
</dbReference>
<accession>A0A484HCM5</accession>
<sequence>MALEAEQRLACRVLTSLRNPAVKLVRALSLRKTRRKSGLFVAEGMSIVATAMRYGWVPRLILMSAERTESSWIRTKLINWAIAHGVICLALSEPVFAKVATRNNPQDLLAVFVQRWGVPPIGPGRTELWIALENIRDPGNLGTIIRTIDATGIGGICLIGSCCDPYAREAVRASMGSIFHVPLVRMDKDTFLQWRTTWPGDVIGTHLSAREDFRQRYKAPVLLLMGSEGSGLSAAMAKVCTRLVRIPMVGHIDSLNLAIATALMVYEIRRDALFLQD</sequence>
<dbReference type="SUPFAM" id="SSF55315">
    <property type="entry name" value="L30e-like"/>
    <property type="match status" value="1"/>
</dbReference>
<dbReference type="PANTHER" id="PTHR43191">
    <property type="entry name" value="RRNA METHYLTRANSFERASE 3"/>
    <property type="match status" value="1"/>
</dbReference>
<dbReference type="GO" id="GO:0032259">
    <property type="term" value="P:methylation"/>
    <property type="evidence" value="ECO:0007669"/>
    <property type="project" value="UniProtKB-KW"/>
</dbReference>
<dbReference type="InterPro" id="IPR029064">
    <property type="entry name" value="Ribosomal_eL30-like_sf"/>
</dbReference>
<name>A0A484HCM5_9ZZZZ</name>
<gene>
    <name evidence="6" type="ORF">RIEGSTA812A_PEG_1035</name>
</gene>
<dbReference type="Pfam" id="PF00588">
    <property type="entry name" value="SpoU_methylase"/>
    <property type="match status" value="1"/>
</dbReference>
<dbReference type="Gene3D" id="3.30.1330.30">
    <property type="match status" value="1"/>
</dbReference>
<dbReference type="Pfam" id="PF22435">
    <property type="entry name" value="MRM3-like_sub_bind"/>
    <property type="match status" value="1"/>
</dbReference>
<dbReference type="EMBL" id="LR026963">
    <property type="protein sequence ID" value="VBB69562.1"/>
    <property type="molecule type" value="Genomic_DNA"/>
</dbReference>
<feature type="domain" description="tRNA/rRNA methyltransferase SpoU type" evidence="4">
    <location>
        <begin position="128"/>
        <end position="266"/>
    </location>
</feature>
<evidence type="ECO:0000256" key="1">
    <source>
        <dbReference type="ARBA" id="ARBA00007228"/>
    </source>
</evidence>
<evidence type="ECO:0000259" key="4">
    <source>
        <dbReference type="Pfam" id="PF00588"/>
    </source>
</evidence>
<organism evidence="6">
    <name type="scientific">invertebrate metagenome</name>
    <dbReference type="NCBI Taxonomy" id="1711999"/>
    <lineage>
        <taxon>unclassified sequences</taxon>
        <taxon>metagenomes</taxon>
        <taxon>organismal metagenomes</taxon>
    </lineage>
</organism>
<protein>
    <submittedName>
        <fullName evidence="6">RNA methyltransferase, TrmH family</fullName>
    </submittedName>
</protein>
<dbReference type="CDD" id="cd18095">
    <property type="entry name" value="SpoU-like_rRNA-MTase"/>
    <property type="match status" value="1"/>
</dbReference>
<dbReference type="InterPro" id="IPR051259">
    <property type="entry name" value="rRNA_Methyltransferase"/>
</dbReference>
<dbReference type="InterPro" id="IPR029026">
    <property type="entry name" value="tRNA_m1G_MTases_N"/>
</dbReference>
<dbReference type="GO" id="GO:0003723">
    <property type="term" value="F:RNA binding"/>
    <property type="evidence" value="ECO:0007669"/>
    <property type="project" value="InterPro"/>
</dbReference>
<evidence type="ECO:0000313" key="6">
    <source>
        <dbReference type="EMBL" id="VBB69562.1"/>
    </source>
</evidence>
<dbReference type="GO" id="GO:0008173">
    <property type="term" value="F:RNA methyltransferase activity"/>
    <property type="evidence" value="ECO:0007669"/>
    <property type="project" value="InterPro"/>
</dbReference>
<dbReference type="AlphaFoldDB" id="A0A484HCM5"/>
<keyword evidence="2 6" id="KW-0489">Methyltransferase</keyword>
<dbReference type="InterPro" id="IPR001537">
    <property type="entry name" value="SpoU_MeTrfase"/>
</dbReference>
<keyword evidence="3 6" id="KW-0808">Transferase</keyword>
<comment type="similarity">
    <text evidence="1">Belongs to the class IV-like SAM-binding methyltransferase superfamily. RNA methyltransferase TrmH family.</text>
</comment>
<evidence type="ECO:0000259" key="5">
    <source>
        <dbReference type="Pfam" id="PF22435"/>
    </source>
</evidence>
<feature type="domain" description="MRM3-like substrate binding" evidence="5">
    <location>
        <begin position="19"/>
        <end position="110"/>
    </location>
</feature>
<dbReference type="PANTHER" id="PTHR43191:SF2">
    <property type="entry name" value="RRNA METHYLTRANSFERASE 3, MITOCHONDRIAL"/>
    <property type="match status" value="1"/>
</dbReference>
<reference evidence="6" key="1">
    <citation type="submission" date="2018-10" db="EMBL/GenBank/DDBJ databases">
        <authorList>
            <person name="Gruber-Vodicka H."/>
            <person name="Jaeckle O."/>
        </authorList>
    </citation>
    <scope>NUCLEOTIDE SEQUENCE</scope>
</reference>
<dbReference type="GO" id="GO:0006396">
    <property type="term" value="P:RNA processing"/>
    <property type="evidence" value="ECO:0007669"/>
    <property type="project" value="InterPro"/>
</dbReference>
<evidence type="ECO:0000256" key="2">
    <source>
        <dbReference type="ARBA" id="ARBA00022603"/>
    </source>
</evidence>
<proteinExistence type="inferred from homology"/>
<dbReference type="InterPro" id="IPR029028">
    <property type="entry name" value="Alpha/beta_knot_MTases"/>
</dbReference>
<dbReference type="SUPFAM" id="SSF75217">
    <property type="entry name" value="alpha/beta knot"/>
    <property type="match status" value="1"/>
</dbReference>
<dbReference type="InterPro" id="IPR053888">
    <property type="entry name" value="MRM3-like_sub_bind"/>
</dbReference>
<evidence type="ECO:0000256" key="3">
    <source>
        <dbReference type="ARBA" id="ARBA00022679"/>
    </source>
</evidence>